<dbReference type="AlphaFoldDB" id="A0A8J6AWA2"/>
<protein>
    <submittedName>
        <fullName evidence="2">Uncharacterized protein</fullName>
    </submittedName>
</protein>
<dbReference type="Proteomes" id="UP000717585">
    <property type="component" value="Unassembled WGS sequence"/>
</dbReference>
<dbReference type="Gene3D" id="3.80.10.10">
    <property type="entry name" value="Ribonuclease Inhibitor"/>
    <property type="match status" value="1"/>
</dbReference>
<gene>
    <name evidence="2" type="ORF">J8273_2685</name>
</gene>
<feature type="region of interest" description="Disordered" evidence="1">
    <location>
        <begin position="626"/>
        <end position="809"/>
    </location>
</feature>
<proteinExistence type="predicted"/>
<dbReference type="SUPFAM" id="SSF52047">
    <property type="entry name" value="RNI-like"/>
    <property type="match status" value="1"/>
</dbReference>
<dbReference type="InterPro" id="IPR032675">
    <property type="entry name" value="LRR_dom_sf"/>
</dbReference>
<evidence type="ECO:0000313" key="3">
    <source>
        <dbReference type="Proteomes" id="UP000717585"/>
    </source>
</evidence>
<accession>A0A8J6AWA2</accession>
<feature type="compositionally biased region" description="Basic residues" evidence="1">
    <location>
        <begin position="686"/>
        <end position="699"/>
    </location>
</feature>
<feature type="compositionally biased region" description="Basic and acidic residues" evidence="1">
    <location>
        <begin position="756"/>
        <end position="780"/>
    </location>
</feature>
<evidence type="ECO:0000313" key="2">
    <source>
        <dbReference type="EMBL" id="KAG9395773.1"/>
    </source>
</evidence>
<keyword evidence="3" id="KW-1185">Reference proteome</keyword>
<name>A0A8J6AWA2_9EUKA</name>
<organism evidence="2 3">
    <name type="scientific">Carpediemonas membranifera</name>
    <dbReference type="NCBI Taxonomy" id="201153"/>
    <lineage>
        <taxon>Eukaryota</taxon>
        <taxon>Metamonada</taxon>
        <taxon>Carpediemonas-like organisms</taxon>
        <taxon>Carpediemonas</taxon>
    </lineage>
</organism>
<sequence length="1112" mass="121680">MSQRETHASEICNKTVSEFLVRLGMTLKEPCPNYLTAAELSNTVAWRYWHSENTVESIRFHLLDYKFTLLHGPTFITERATALNNIGMVFDTLGNIAVSANVLSQAMNDLSKAERRGDAYTREVRRSFLMLGSLAVTAHENAGSLAVKPAIQAALRAVGMALRVSERRSALADARTVDAYTTAARLHYFLGDEAKAAEQCKAAKLLLMRSSGMDERTKLDKATLILTTRAVTGDRDAIEELGELARKGARKDPSAVYSLHEAAGLSLLNHFHDAKAAEDHFKLAKDAMEDSESFYQIAELANGNISKARSTTRMAVKVDEMSAALDGGARLAEFASSNSIDRLDSLSELLDSEYDLVDCSKRARTHATLCLSLARTLSAADEGTPEDRLFYFATAARNQAMHLVRTLGRTGLDGVDRVKQETTELLNELLELCRAVTGLPPTLRKDADMAITIAQAAVQLIEPIFLESDAEIIMEAGESIPDLFGILAGSAGQEIFVSFIKSVLDALWICADSAPIKNLMAFLSDSIEVSDSTVDSETPLLTTSQVDTKMLRSLAPSQLHLEWVGDEYQAQVDRLVRYAPVDSTEAKVLRRKARQAGVAVAKARQASRSDRPSVGMTLEDLEVDTLPDNGILVEDGSEDGMEDFIDDGTQRLVDEPTRRLAMTEPSESRGREGGNESVETPQERPRVKKQTKRAPKTKGTRTNPSERLRQTFLARPPAPSSPDETIATDEGFSSDDTDVGSLEDFIASQTPVTPRVETRRRPEQSRATEGRGGKRARVDAGADQTTHRGRSPAQTRAKPAPAPVNTAPQPLPSWLTTSPPQPIAQPIAQLAPTVEEPGLPPLTGGPRDPVVRALEVSESTMNAATAAYRLVAPAQLIRWARATESTRELQYLTMPDSPNALSCVMYGVTSLTITAVKLPRLSAKWALQVAAVCLKSLRLVDCDLGVSSALELEGLRNLELTELDLSGCRFGDSTISDFKTMIRSFPPSLTSISMDRVPLIAPSEIFAEMVHLTSLKRLSMRHCFTRAIVLLGVFRQWNLEEFKVSGNPLVPPSSGGCDYLRILEVNQCELTDKSLRALVDALPQCQISAMGNHLIEDDWPSRVEFKFSLMEI</sequence>
<comment type="caution">
    <text evidence="2">The sequence shown here is derived from an EMBL/GenBank/DDBJ whole genome shotgun (WGS) entry which is preliminary data.</text>
</comment>
<dbReference type="EMBL" id="JAHDYR010000008">
    <property type="protein sequence ID" value="KAG9395773.1"/>
    <property type="molecule type" value="Genomic_DNA"/>
</dbReference>
<reference evidence="2" key="1">
    <citation type="submission" date="2021-05" db="EMBL/GenBank/DDBJ databases">
        <title>A free-living protist that lacks canonical eukaryotic 1 DNA replication and segregation systems.</title>
        <authorList>
            <person name="Salas-Leiva D.E."/>
            <person name="Tromer E.C."/>
            <person name="Curtis B.A."/>
            <person name="Jerlstrom-Hultqvist J."/>
            <person name="Kolisko M."/>
            <person name="Yi Z."/>
            <person name="Salas-Leiva J.S."/>
            <person name="Gallot-Lavallee L."/>
            <person name="Kops G.J.P.L."/>
            <person name="Archibald J.M."/>
            <person name="Simpson A.G.B."/>
            <person name="Roger A.J."/>
        </authorList>
    </citation>
    <scope>NUCLEOTIDE SEQUENCE</scope>
    <source>
        <strain evidence="2">BICM</strain>
    </source>
</reference>
<dbReference type="SMART" id="SM00368">
    <property type="entry name" value="LRR_RI"/>
    <property type="match status" value="2"/>
</dbReference>
<evidence type="ECO:0000256" key="1">
    <source>
        <dbReference type="SAM" id="MobiDB-lite"/>
    </source>
</evidence>
<feature type="compositionally biased region" description="Acidic residues" evidence="1">
    <location>
        <begin position="635"/>
        <end position="646"/>
    </location>
</feature>
<feature type="compositionally biased region" description="Basic and acidic residues" evidence="1">
    <location>
        <begin position="648"/>
        <end position="658"/>
    </location>
</feature>